<keyword evidence="4" id="KW-0547">Nucleotide-binding</keyword>
<comment type="similarity">
    <text evidence="1">Belongs to the GHMP kinase family. IspE subfamily.</text>
</comment>
<keyword evidence="5 10" id="KW-0418">Kinase</keyword>
<evidence type="ECO:0000256" key="2">
    <source>
        <dbReference type="ARBA" id="ARBA00012052"/>
    </source>
</evidence>
<dbReference type="SUPFAM" id="SSF55060">
    <property type="entry name" value="GHMP Kinase, C-terminal domain"/>
    <property type="match status" value="1"/>
</dbReference>
<dbReference type="Gene3D" id="3.30.70.890">
    <property type="entry name" value="GHMP kinase, C-terminal domain"/>
    <property type="match status" value="1"/>
</dbReference>
<keyword evidence="6" id="KW-0067">ATP-binding</keyword>
<dbReference type="GO" id="GO:0050515">
    <property type="term" value="F:4-(cytidine 5'-diphospho)-2-C-methyl-D-erythritol kinase activity"/>
    <property type="evidence" value="ECO:0007669"/>
    <property type="project" value="UniProtKB-EC"/>
</dbReference>
<evidence type="ECO:0000256" key="7">
    <source>
        <dbReference type="ARBA" id="ARBA00032554"/>
    </source>
</evidence>
<dbReference type="EMBL" id="CASHTH010000036">
    <property type="protein sequence ID" value="CAI7989794.1"/>
    <property type="molecule type" value="Genomic_DNA"/>
</dbReference>
<evidence type="ECO:0000256" key="3">
    <source>
        <dbReference type="ARBA" id="ARBA00022679"/>
    </source>
</evidence>
<dbReference type="InterPro" id="IPR036554">
    <property type="entry name" value="GHMP_kinase_C_sf"/>
</dbReference>
<dbReference type="InterPro" id="IPR013750">
    <property type="entry name" value="GHMP_kinase_C_dom"/>
</dbReference>
<reference evidence="10" key="1">
    <citation type="submission" date="2023-03" db="EMBL/GenBank/DDBJ databases">
        <authorList>
            <person name="Steffen K."/>
            <person name="Cardenas P."/>
        </authorList>
    </citation>
    <scope>NUCLEOTIDE SEQUENCE</scope>
</reference>
<accession>A0AA35QS24</accession>
<evidence type="ECO:0000313" key="11">
    <source>
        <dbReference type="Proteomes" id="UP001174909"/>
    </source>
</evidence>
<name>A0AA35QS24_GEOBA</name>
<dbReference type="Proteomes" id="UP001174909">
    <property type="component" value="Unassembled WGS sequence"/>
</dbReference>
<dbReference type="PANTHER" id="PTHR43527">
    <property type="entry name" value="4-DIPHOSPHOCYTIDYL-2-C-METHYL-D-ERYTHRITOL KINASE, CHLOROPLASTIC"/>
    <property type="match status" value="1"/>
</dbReference>
<protein>
    <recommendedName>
        <fullName evidence="2">4-(cytidine 5'-diphospho)-2-C-methyl-D-erythritol kinase</fullName>
        <ecNumber evidence="2">2.7.1.148</ecNumber>
    </recommendedName>
    <alternativeName>
        <fullName evidence="7">4-(cytidine-5'-diphospho)-2-C-methyl-D-erythritol kinase</fullName>
    </alternativeName>
</protein>
<feature type="domain" description="GHMP kinase C-terminal" evidence="9">
    <location>
        <begin position="219"/>
        <end position="262"/>
    </location>
</feature>
<dbReference type="Gene3D" id="3.30.230.10">
    <property type="match status" value="1"/>
</dbReference>
<proteinExistence type="inferred from homology"/>
<dbReference type="GO" id="GO:0016114">
    <property type="term" value="P:terpenoid biosynthetic process"/>
    <property type="evidence" value="ECO:0007669"/>
    <property type="project" value="InterPro"/>
</dbReference>
<dbReference type="InterPro" id="IPR004424">
    <property type="entry name" value="IspE"/>
</dbReference>
<evidence type="ECO:0000313" key="10">
    <source>
        <dbReference type="EMBL" id="CAI7989794.1"/>
    </source>
</evidence>
<dbReference type="HAMAP" id="MF_00061">
    <property type="entry name" value="IspE"/>
    <property type="match status" value="1"/>
</dbReference>
<dbReference type="EC" id="2.7.1.148" evidence="2"/>
<dbReference type="AlphaFoldDB" id="A0AA35QS24"/>
<gene>
    <name evidence="10" type="ORF">GBAR_LOCUS334</name>
</gene>
<evidence type="ECO:0000259" key="8">
    <source>
        <dbReference type="Pfam" id="PF00288"/>
    </source>
</evidence>
<dbReference type="NCBIfam" id="TIGR00154">
    <property type="entry name" value="ispE"/>
    <property type="match status" value="1"/>
</dbReference>
<dbReference type="GO" id="GO:0005524">
    <property type="term" value="F:ATP binding"/>
    <property type="evidence" value="ECO:0007669"/>
    <property type="project" value="UniProtKB-KW"/>
</dbReference>
<organism evidence="10 11">
    <name type="scientific">Geodia barretti</name>
    <name type="common">Barrett's horny sponge</name>
    <dbReference type="NCBI Taxonomy" id="519541"/>
    <lineage>
        <taxon>Eukaryota</taxon>
        <taxon>Metazoa</taxon>
        <taxon>Porifera</taxon>
        <taxon>Demospongiae</taxon>
        <taxon>Heteroscleromorpha</taxon>
        <taxon>Tetractinellida</taxon>
        <taxon>Astrophorina</taxon>
        <taxon>Geodiidae</taxon>
        <taxon>Geodia</taxon>
    </lineage>
</organism>
<evidence type="ECO:0000256" key="6">
    <source>
        <dbReference type="ARBA" id="ARBA00022840"/>
    </source>
</evidence>
<evidence type="ECO:0000256" key="4">
    <source>
        <dbReference type="ARBA" id="ARBA00022741"/>
    </source>
</evidence>
<evidence type="ECO:0000259" key="9">
    <source>
        <dbReference type="Pfam" id="PF08544"/>
    </source>
</evidence>
<keyword evidence="3" id="KW-0808">Transferase</keyword>
<evidence type="ECO:0000256" key="5">
    <source>
        <dbReference type="ARBA" id="ARBA00022777"/>
    </source>
</evidence>
<keyword evidence="11" id="KW-1185">Reference proteome</keyword>
<dbReference type="Pfam" id="PF00288">
    <property type="entry name" value="GHMP_kinases_N"/>
    <property type="match status" value="1"/>
</dbReference>
<dbReference type="InterPro" id="IPR020568">
    <property type="entry name" value="Ribosomal_Su5_D2-typ_SF"/>
</dbReference>
<comment type="caution">
    <text evidence="10">The sequence shown here is derived from an EMBL/GenBank/DDBJ whole genome shotgun (WGS) entry which is preliminary data.</text>
</comment>
<evidence type="ECO:0000256" key="1">
    <source>
        <dbReference type="ARBA" id="ARBA00009684"/>
    </source>
</evidence>
<dbReference type="InterPro" id="IPR006204">
    <property type="entry name" value="GHMP_kinase_N_dom"/>
</dbReference>
<dbReference type="PIRSF" id="PIRSF010376">
    <property type="entry name" value="IspE"/>
    <property type="match status" value="1"/>
</dbReference>
<dbReference type="PANTHER" id="PTHR43527:SF2">
    <property type="entry name" value="4-DIPHOSPHOCYTIDYL-2-C-METHYL-D-ERYTHRITOL KINASE, CHLOROPLASTIC"/>
    <property type="match status" value="1"/>
</dbReference>
<dbReference type="SUPFAM" id="SSF54211">
    <property type="entry name" value="Ribosomal protein S5 domain 2-like"/>
    <property type="match status" value="1"/>
</dbReference>
<sequence length="287" mass="31084">MLTLKAYAKINLTLEVLGRRDDGYHEVATIMQTIDLHDTVRLTPADDITLTCDDPNLQSPNNLAYKAAQLLQQECGYNGGAHIAIEKAIPVSAGLGGGSSDAAATLRGLNDLWQLGMTHTQLETLAAQLGSDVPFLLQGGTAIALGRGERIRRLPPADVEWLVVLTPDVRHTGEVPSKTAALYRMLTPSNHTRGFLTRKLEARIRGGGDVPAQFLFNAFDDVAFDAYPGLEQCWNAFAELGAREIHLSGSGPSIYALMPRREVGTAIHLLLRHKHGMNAHLVSAIQP</sequence>
<feature type="domain" description="GHMP kinase N-terminal" evidence="8">
    <location>
        <begin position="62"/>
        <end position="140"/>
    </location>
</feature>
<dbReference type="InterPro" id="IPR014721">
    <property type="entry name" value="Ribsml_uS5_D2-typ_fold_subgr"/>
</dbReference>
<dbReference type="Pfam" id="PF08544">
    <property type="entry name" value="GHMP_kinases_C"/>
    <property type="match status" value="1"/>
</dbReference>